<evidence type="ECO:0000313" key="1">
    <source>
        <dbReference type="EMBL" id="AAO89624.1"/>
    </source>
</evidence>
<proteinExistence type="predicted"/>
<dbReference type="AlphaFoldDB" id="Q83F91"/>
<gene>
    <name evidence="1" type="ordered locus">CBU_0057</name>
</gene>
<dbReference type="KEGG" id="cbu:CBU_0057"/>
<dbReference type="EMBL" id="AE016828">
    <property type="protein sequence ID" value="AAO89624.1"/>
    <property type="molecule type" value="Genomic_DNA"/>
</dbReference>
<reference evidence="1 2" key="1">
    <citation type="journal article" date="2003" name="Proc. Natl. Acad. Sci. U.S.A.">
        <title>Complete genome sequence of the Q-fever pathogen, Coxiella burnetii.</title>
        <authorList>
            <person name="Seshadri R."/>
            <person name="Paulsen I.T."/>
            <person name="Eisen J.A."/>
            <person name="Read T.D."/>
            <person name="Nelson K.E."/>
            <person name="Nelson W.C."/>
            <person name="Ward N.L."/>
            <person name="Tettelin H."/>
            <person name="Davidsen T.M."/>
            <person name="Beanan M.J."/>
            <person name="Deboy R.T."/>
            <person name="Daugherty S.C."/>
            <person name="Brinkac L.M."/>
            <person name="Madupu R."/>
            <person name="Dodson R.J."/>
            <person name="Khouri H.M."/>
            <person name="Lee K.H."/>
            <person name="Carty H.A."/>
            <person name="Scanlan D."/>
            <person name="Heinzen R.A."/>
            <person name="Thompson H.A."/>
            <person name="Samuel J.E."/>
            <person name="Fraser C.M."/>
            <person name="Heidelberg J.F."/>
        </authorList>
    </citation>
    <scope>NUCLEOTIDE SEQUENCE [LARGE SCALE GENOMIC DNA]</scope>
    <source>
        <strain evidence="2">RSA 493 / Nine Mile phase I</strain>
    </source>
</reference>
<evidence type="ECO:0000313" key="2">
    <source>
        <dbReference type="Proteomes" id="UP000002671"/>
    </source>
</evidence>
<accession>Q83F91</accession>
<reference evidence="1 2" key="2">
    <citation type="journal article" date="2009" name="Infect. Immun.">
        <title>Comparative genomics reveal extensive transposon-mediated genomic plasticity and diversity among potential effector proteins within the genus Coxiella.</title>
        <authorList>
            <person name="Beare P.A."/>
            <person name="Unsworth N."/>
            <person name="Andoh M."/>
            <person name="Voth D.E."/>
            <person name="Omsland A."/>
            <person name="Gilk S.D."/>
            <person name="Williams K.P."/>
            <person name="Sobral B.W."/>
            <person name="Kupko J.J.III."/>
            <person name="Porcella S.F."/>
            <person name="Samuel J.E."/>
            <person name="Heinzen R.A."/>
        </authorList>
    </citation>
    <scope>NUCLEOTIDE SEQUENCE [LARGE SCALE GENOMIC DNA]</scope>
    <source>
        <strain evidence="2">RSA 493 / Nine Mile phase I</strain>
    </source>
</reference>
<sequence>MLKPDIPTPFIPAFPCHPRAGGGPAHTCAAHRRCAWFPLARG</sequence>
<dbReference type="STRING" id="227377.CBU_0057"/>
<dbReference type="RefSeq" id="NP_819110.1">
    <property type="nucleotide sequence ID" value="NC_002971.4"/>
</dbReference>
<dbReference type="HOGENOM" id="CLU_3250223_0_0_6"/>
<dbReference type="EnsemblBacteria" id="AAO89624">
    <property type="protein sequence ID" value="AAO89624"/>
    <property type="gene ID" value="CBU_0057"/>
</dbReference>
<protein>
    <submittedName>
        <fullName evidence="1">Hypothetical cytosolic protein</fullName>
    </submittedName>
</protein>
<dbReference type="RefSeq" id="WP_010957350.1">
    <property type="nucleotide sequence ID" value="NC_002971.4"/>
</dbReference>
<organism evidence="1 2">
    <name type="scientific">Coxiella burnetii (strain RSA 493 / Nine Mile phase I)</name>
    <dbReference type="NCBI Taxonomy" id="227377"/>
    <lineage>
        <taxon>Bacteria</taxon>
        <taxon>Pseudomonadati</taxon>
        <taxon>Pseudomonadota</taxon>
        <taxon>Gammaproteobacteria</taxon>
        <taxon>Legionellales</taxon>
        <taxon>Coxiellaceae</taxon>
        <taxon>Coxiella</taxon>
    </lineage>
</organism>
<dbReference type="AntiFam" id="ANF00253">
    <property type="entry name" value="DNA repeat (formerly DUF1658)"/>
</dbReference>
<dbReference type="GeneID" id="1207919"/>
<name>Q83F91_COXBU</name>
<dbReference type="Proteomes" id="UP000002671">
    <property type="component" value="Chromosome"/>
</dbReference>
<keyword evidence="2" id="KW-1185">Reference proteome</keyword>